<dbReference type="InterPro" id="IPR000477">
    <property type="entry name" value="RT_dom"/>
</dbReference>
<dbReference type="CDD" id="cd01650">
    <property type="entry name" value="RT_nLTR_like"/>
    <property type="match status" value="1"/>
</dbReference>
<dbReference type="InterPro" id="IPR043502">
    <property type="entry name" value="DNA/RNA_pol_sf"/>
</dbReference>
<accession>A0A087V0M9</accession>
<organism evidence="2 3">
    <name type="scientific">Stegodyphus mimosarum</name>
    <name type="common">African social velvet spider</name>
    <dbReference type="NCBI Taxonomy" id="407821"/>
    <lineage>
        <taxon>Eukaryota</taxon>
        <taxon>Metazoa</taxon>
        <taxon>Ecdysozoa</taxon>
        <taxon>Arthropoda</taxon>
        <taxon>Chelicerata</taxon>
        <taxon>Arachnida</taxon>
        <taxon>Araneae</taxon>
        <taxon>Araneomorphae</taxon>
        <taxon>Entelegynae</taxon>
        <taxon>Eresoidea</taxon>
        <taxon>Eresidae</taxon>
        <taxon>Stegodyphus</taxon>
    </lineage>
</organism>
<dbReference type="PROSITE" id="PS50878">
    <property type="entry name" value="RT_POL"/>
    <property type="match status" value="1"/>
</dbReference>
<evidence type="ECO:0000313" key="3">
    <source>
        <dbReference type="Proteomes" id="UP000054359"/>
    </source>
</evidence>
<reference evidence="2 3" key="1">
    <citation type="submission" date="2013-11" db="EMBL/GenBank/DDBJ databases">
        <title>Genome sequencing of Stegodyphus mimosarum.</title>
        <authorList>
            <person name="Bechsgaard J."/>
        </authorList>
    </citation>
    <scope>NUCLEOTIDE SEQUENCE [LARGE SCALE GENOMIC DNA]</scope>
</reference>
<dbReference type="OrthoDB" id="6437474at2759"/>
<feature type="non-terminal residue" evidence="2">
    <location>
        <position position="326"/>
    </location>
</feature>
<name>A0A087V0M9_STEMI</name>
<evidence type="ECO:0000313" key="2">
    <source>
        <dbReference type="EMBL" id="KFM83168.1"/>
    </source>
</evidence>
<dbReference type="Proteomes" id="UP000054359">
    <property type="component" value="Unassembled WGS sequence"/>
</dbReference>
<sequence>MDPCSFRPICLLSALGKIYEKIIVNRLKYHIHKNNFLSPKQYGFRSGCSTTHALQRIYDEVQHNRSQNLQTAFISVDLQSAFDTLWWPAIKQALREAQCPENIYQVFDSYLTDRQLLIASNNGIVTKTQTRGCPQGSCAGPLLWNLTFNKILEATWPDHTTIIAYADDAAILVKGRTRDEIEANGSEACAKFASLCEDLKLKISITKSSALLIPRPGTRPVRRPCIRLLGRNIKFTDTLKYLGLVWDSGLTWVPHLQQMRVKTSAIARMTRKFQGRNWGLNPHIQKSQHFQLTVPEQDCSLEGVTSPCSLKLCIEHSVLTLEPELK</sequence>
<protein>
    <submittedName>
        <fullName evidence="2">Retrovirus-related Pol polyprotein from type-1 retrotransposable element R1</fullName>
    </submittedName>
</protein>
<evidence type="ECO:0000259" key="1">
    <source>
        <dbReference type="PROSITE" id="PS50878"/>
    </source>
</evidence>
<dbReference type="PANTHER" id="PTHR19446">
    <property type="entry name" value="REVERSE TRANSCRIPTASES"/>
    <property type="match status" value="1"/>
</dbReference>
<dbReference type="SUPFAM" id="SSF56672">
    <property type="entry name" value="DNA/RNA polymerases"/>
    <property type="match status" value="1"/>
</dbReference>
<proteinExistence type="predicted"/>
<gene>
    <name evidence="2" type="ORF">X975_14629</name>
</gene>
<dbReference type="Gene3D" id="3.30.70.270">
    <property type="match status" value="1"/>
</dbReference>
<dbReference type="EMBL" id="KL812745">
    <property type="protein sequence ID" value="KFM83168.1"/>
    <property type="molecule type" value="Genomic_DNA"/>
</dbReference>
<dbReference type="Pfam" id="PF00078">
    <property type="entry name" value="RVT_1"/>
    <property type="match status" value="1"/>
</dbReference>
<dbReference type="AlphaFoldDB" id="A0A087V0M9"/>
<dbReference type="InterPro" id="IPR043128">
    <property type="entry name" value="Rev_trsase/Diguanyl_cyclase"/>
</dbReference>
<dbReference type="OMA" id="CSTTHAL"/>
<keyword evidence="3" id="KW-1185">Reference proteome</keyword>
<dbReference type="GO" id="GO:0071897">
    <property type="term" value="P:DNA biosynthetic process"/>
    <property type="evidence" value="ECO:0007669"/>
    <property type="project" value="UniProtKB-ARBA"/>
</dbReference>
<dbReference type="STRING" id="407821.A0A087V0M9"/>
<feature type="domain" description="Reverse transcriptase" evidence="1">
    <location>
        <begin position="1"/>
        <end position="246"/>
    </location>
</feature>